<dbReference type="EMBL" id="CP009928">
    <property type="protein sequence ID" value="AKK72836.1"/>
    <property type="molecule type" value="Genomic_DNA"/>
</dbReference>
<dbReference type="CDD" id="cd03358">
    <property type="entry name" value="LbH_WxcM_N_like"/>
    <property type="match status" value="1"/>
</dbReference>
<dbReference type="Pfam" id="PF00132">
    <property type="entry name" value="Hexapep"/>
    <property type="match status" value="2"/>
</dbReference>
<dbReference type="Pfam" id="PF14602">
    <property type="entry name" value="Hexapep_2"/>
    <property type="match status" value="1"/>
</dbReference>
<dbReference type="AlphaFoldDB" id="A0A0G3M0X3"/>
<dbReference type="Proteomes" id="UP000035213">
    <property type="component" value="Chromosome"/>
</dbReference>
<protein>
    <recommendedName>
        <fullName evidence="4">N-acetyltransferase</fullName>
    </recommendedName>
</protein>
<evidence type="ECO:0000256" key="1">
    <source>
        <dbReference type="ARBA" id="ARBA00007274"/>
    </source>
</evidence>
<gene>
    <name evidence="2" type="ORF">OK18_09570</name>
</gene>
<dbReference type="STRING" id="1324352.OK18_09570"/>
<dbReference type="PANTHER" id="PTHR43300:SF4">
    <property type="entry name" value="ACYL-[ACYL-CARRIER-PROTEIN]--UDP-N-ACETYLGLUCOSAMINE O-ACYLTRANSFERASE"/>
    <property type="match status" value="1"/>
</dbReference>
<proteinExistence type="inferred from homology"/>
<dbReference type="OrthoDB" id="9801697at2"/>
<dbReference type="PANTHER" id="PTHR43300">
    <property type="entry name" value="ACETYLTRANSFERASE"/>
    <property type="match status" value="1"/>
</dbReference>
<comment type="similarity">
    <text evidence="1">Belongs to the transferase hexapeptide repeat family.</text>
</comment>
<dbReference type="RefSeq" id="WP_053327865.1">
    <property type="nucleotide sequence ID" value="NZ_CP009928.1"/>
</dbReference>
<dbReference type="InterPro" id="IPR001451">
    <property type="entry name" value="Hexapep"/>
</dbReference>
<evidence type="ECO:0000313" key="3">
    <source>
        <dbReference type="Proteomes" id="UP000035213"/>
    </source>
</evidence>
<evidence type="ECO:0008006" key="4">
    <source>
        <dbReference type="Google" id="ProtNLM"/>
    </source>
</evidence>
<dbReference type="Gene3D" id="2.160.10.10">
    <property type="entry name" value="Hexapeptide repeat proteins"/>
    <property type="match status" value="1"/>
</dbReference>
<dbReference type="Gene3D" id="6.20.70.30">
    <property type="match status" value="1"/>
</dbReference>
<name>A0A0G3M0X3_CHRGL</name>
<dbReference type="InterPro" id="IPR011004">
    <property type="entry name" value="Trimer_LpxA-like_sf"/>
</dbReference>
<evidence type="ECO:0000313" key="2">
    <source>
        <dbReference type="EMBL" id="AKK72836.1"/>
    </source>
</evidence>
<dbReference type="PATRIC" id="fig|1324352.5.peg.2005"/>
<dbReference type="InterPro" id="IPR050179">
    <property type="entry name" value="Trans_hexapeptide_repeat"/>
</dbReference>
<dbReference type="SUPFAM" id="SSF51161">
    <property type="entry name" value="Trimeric LpxA-like enzymes"/>
    <property type="match status" value="1"/>
</dbReference>
<sequence>MKFNNKNVYVSEKAVIGKNVKIGDNSVIYDNVIIGDNSVICNDCIIGEPLNDYYFSDNYENPKTILEEGAFIRSHSILYAGSSFGKKFSTGHRVTIRENSKFGNNCRIGTVSDIQGYVEFGDNCWLHSNVHIGQQSKIGNYVFIYPYVVFTNDPTPPSNTCVGPTVGDFSQIAVGTVLLPATKIGKHCLVGAQSLVGGKHEDYSLIIGNPAKSIKDVRELKSKETGKSHYPWPYNFSRGLPWEKEGFENWKLKNGYEND</sequence>
<reference evidence="2 3" key="1">
    <citation type="submission" date="2014-11" db="EMBL/GenBank/DDBJ databases">
        <authorList>
            <person name="Park G.-S."/>
            <person name="Hong S.-J."/>
            <person name="Jung B.K."/>
            <person name="Khan A.R."/>
            <person name="Kwak Y."/>
            <person name="Shin J.-H."/>
        </authorList>
    </citation>
    <scope>NUCLEOTIDE SEQUENCE [LARGE SCALE GENOMIC DNA]</scope>
    <source>
        <strain evidence="2 3">DSM 27622</strain>
    </source>
</reference>
<accession>A0A0G3M0X3</accession>
<dbReference type="KEGG" id="cgn:OK18_09570"/>
<organism evidence="2 3">
    <name type="scientific">Chryseobacterium gallinarum</name>
    <dbReference type="NCBI Taxonomy" id="1324352"/>
    <lineage>
        <taxon>Bacteria</taxon>
        <taxon>Pseudomonadati</taxon>
        <taxon>Bacteroidota</taxon>
        <taxon>Flavobacteriia</taxon>
        <taxon>Flavobacteriales</taxon>
        <taxon>Weeksellaceae</taxon>
        <taxon>Chryseobacterium group</taxon>
        <taxon>Chryseobacterium</taxon>
    </lineage>
</organism>